<dbReference type="PANTHER" id="PTHR30146:SF144">
    <property type="entry name" value="LACI-FAMILY TRANSCRIPTION REGULATOR"/>
    <property type="match status" value="1"/>
</dbReference>
<protein>
    <submittedName>
        <fullName evidence="5">Substrate-binding domain-containing protein</fullName>
    </submittedName>
</protein>
<dbReference type="InterPro" id="IPR000843">
    <property type="entry name" value="HTH_LacI"/>
</dbReference>
<dbReference type="SUPFAM" id="SSF47413">
    <property type="entry name" value="lambda repressor-like DNA-binding domains"/>
    <property type="match status" value="1"/>
</dbReference>
<dbReference type="InterPro" id="IPR028082">
    <property type="entry name" value="Peripla_BP_I"/>
</dbReference>
<evidence type="ECO:0000259" key="4">
    <source>
        <dbReference type="PROSITE" id="PS50932"/>
    </source>
</evidence>
<evidence type="ECO:0000256" key="3">
    <source>
        <dbReference type="ARBA" id="ARBA00023163"/>
    </source>
</evidence>
<dbReference type="PROSITE" id="PS00356">
    <property type="entry name" value="HTH_LACI_1"/>
    <property type="match status" value="1"/>
</dbReference>
<keyword evidence="2" id="KW-0238">DNA-binding</keyword>
<sequence>MKTIKEIAEAANVSTGTVDRVIHNRPGVSPKTRERVKAVLDKYNFQKNIIASTLAFKKELTIATLIPFSNSSKEFWNEPKRGIIVASNEIQKYGVDTKHYYFNQFSPESFIESFNKILDLNPNAVLISPIFYKTTIKLIKELETKNIPYIFINTDIALQQNISFIGQNSYQSGFLSGKILSQVLSEEKTILIVRSRKNIDSHQAIDSRIKGFIDYNQLHTPSRNIKHLTIESFATNEIKRKLTNEFLCNNLIKGIFVPSSYAYKIANVLCNLNLKSIKLLGYDVHKLNIDYLNHEIIDFLIEQEPFEQGYKGVKILFEYLLFKKKPNRTYNSPINIIVKENIEFVENHSENVLN</sequence>
<evidence type="ECO:0000313" key="6">
    <source>
        <dbReference type="Proteomes" id="UP000663935"/>
    </source>
</evidence>
<gene>
    <name evidence="5" type="ORF">JL193_04055</name>
</gene>
<dbReference type="PANTHER" id="PTHR30146">
    <property type="entry name" value="LACI-RELATED TRANSCRIPTIONAL REPRESSOR"/>
    <property type="match status" value="1"/>
</dbReference>
<dbReference type="InterPro" id="IPR010982">
    <property type="entry name" value="Lambda_DNA-bd_dom_sf"/>
</dbReference>
<dbReference type="InterPro" id="IPR025997">
    <property type="entry name" value="SBP_2_dom"/>
</dbReference>
<accession>A0ABX7SYX3</accession>
<proteinExistence type="predicted"/>
<dbReference type="RefSeq" id="WP_207972605.1">
    <property type="nucleotide sequence ID" value="NZ_CP071795.1"/>
</dbReference>
<dbReference type="Pfam" id="PF00356">
    <property type="entry name" value="LacI"/>
    <property type="match status" value="1"/>
</dbReference>
<keyword evidence="6" id="KW-1185">Reference proteome</keyword>
<feature type="domain" description="HTH lacI-type" evidence="4">
    <location>
        <begin position="2"/>
        <end position="56"/>
    </location>
</feature>
<name>A0ABX7SYX3_9FLAO</name>
<reference evidence="5 6" key="1">
    <citation type="submission" date="2021-03" db="EMBL/GenBank/DDBJ databases">
        <title>Complete genome of Polaribacter_sp.G4M1.</title>
        <authorList>
            <person name="Jeong S.W."/>
            <person name="Bae J.W."/>
        </authorList>
    </citation>
    <scope>NUCLEOTIDE SEQUENCE [LARGE SCALE GENOMIC DNA]</scope>
    <source>
        <strain evidence="5 6">G4M1</strain>
    </source>
</reference>
<dbReference type="SUPFAM" id="SSF53822">
    <property type="entry name" value="Periplasmic binding protein-like I"/>
    <property type="match status" value="1"/>
</dbReference>
<evidence type="ECO:0000313" key="5">
    <source>
        <dbReference type="EMBL" id="QTD38475.1"/>
    </source>
</evidence>
<dbReference type="PROSITE" id="PS50932">
    <property type="entry name" value="HTH_LACI_2"/>
    <property type="match status" value="1"/>
</dbReference>
<dbReference type="Gene3D" id="3.40.50.2300">
    <property type="match status" value="2"/>
</dbReference>
<dbReference type="Gene3D" id="1.10.260.40">
    <property type="entry name" value="lambda repressor-like DNA-binding domains"/>
    <property type="match status" value="1"/>
</dbReference>
<keyword evidence="1" id="KW-0805">Transcription regulation</keyword>
<evidence type="ECO:0000256" key="2">
    <source>
        <dbReference type="ARBA" id="ARBA00023125"/>
    </source>
</evidence>
<dbReference type="SMART" id="SM00354">
    <property type="entry name" value="HTH_LACI"/>
    <property type="match status" value="1"/>
</dbReference>
<organism evidence="5 6">
    <name type="scientific">Polaribacter batillariae</name>
    <dbReference type="NCBI Taxonomy" id="2808900"/>
    <lineage>
        <taxon>Bacteria</taxon>
        <taxon>Pseudomonadati</taxon>
        <taxon>Bacteroidota</taxon>
        <taxon>Flavobacteriia</taxon>
        <taxon>Flavobacteriales</taxon>
        <taxon>Flavobacteriaceae</taxon>
    </lineage>
</organism>
<evidence type="ECO:0000256" key="1">
    <source>
        <dbReference type="ARBA" id="ARBA00023015"/>
    </source>
</evidence>
<dbReference type="CDD" id="cd01392">
    <property type="entry name" value="HTH_LacI"/>
    <property type="match status" value="1"/>
</dbReference>
<dbReference type="Proteomes" id="UP000663935">
    <property type="component" value="Chromosome"/>
</dbReference>
<dbReference type="Pfam" id="PF13407">
    <property type="entry name" value="Peripla_BP_4"/>
    <property type="match status" value="1"/>
</dbReference>
<dbReference type="EMBL" id="CP071795">
    <property type="protein sequence ID" value="QTD38475.1"/>
    <property type="molecule type" value="Genomic_DNA"/>
</dbReference>
<keyword evidence="3" id="KW-0804">Transcription</keyword>